<sequence>MPVTQDHFTNRLREFTMIVVSQNVEVLPRDLGDLLWQAPALLTSANGFVLG</sequence>
<protein>
    <submittedName>
        <fullName evidence="1">Uncharacterized protein</fullName>
    </submittedName>
</protein>
<name>A0ABY4GGK0_9BACT</name>
<proteinExistence type="predicted"/>
<accession>A0ABY4GGK0</accession>
<dbReference type="RefSeq" id="WP_245127784.1">
    <property type="nucleotide sequence ID" value="NZ_CP095070.1"/>
</dbReference>
<evidence type="ECO:0000313" key="2">
    <source>
        <dbReference type="Proteomes" id="UP000830401"/>
    </source>
</evidence>
<evidence type="ECO:0000313" key="1">
    <source>
        <dbReference type="EMBL" id="UOQ69935.1"/>
    </source>
</evidence>
<keyword evidence="2" id="KW-1185">Reference proteome</keyword>
<dbReference type="EMBL" id="CP095070">
    <property type="protein sequence ID" value="UOQ69935.1"/>
    <property type="molecule type" value="Genomic_DNA"/>
</dbReference>
<keyword evidence="1" id="KW-0614">Plasmid</keyword>
<gene>
    <name evidence="1" type="ORF">MUN86_30565</name>
</gene>
<dbReference type="Proteomes" id="UP000830401">
    <property type="component" value="Plasmid unnamed9"/>
</dbReference>
<reference evidence="1" key="1">
    <citation type="submission" date="2022-04" db="EMBL/GenBank/DDBJ databases">
        <title>Hymenobacter sp. isolated from the air.</title>
        <authorList>
            <person name="Won M."/>
            <person name="Lee C.-M."/>
            <person name="Woen H.-Y."/>
            <person name="Kwon S.-W."/>
        </authorList>
    </citation>
    <scope>NUCLEOTIDE SEQUENCE</scope>
    <source>
        <strain evidence="1">5420S-77</strain>
        <plasmid evidence="1">unnamed9</plasmid>
    </source>
</reference>
<geneLocation type="plasmid" evidence="1 2">
    <name>unnamed9</name>
</geneLocation>
<organism evidence="1 2">
    <name type="scientific">Hymenobacter volaticus</name>
    <dbReference type="NCBI Taxonomy" id="2932254"/>
    <lineage>
        <taxon>Bacteria</taxon>
        <taxon>Pseudomonadati</taxon>
        <taxon>Bacteroidota</taxon>
        <taxon>Cytophagia</taxon>
        <taxon>Cytophagales</taxon>
        <taxon>Hymenobacteraceae</taxon>
        <taxon>Hymenobacter</taxon>
    </lineage>
</organism>